<evidence type="ECO:0000256" key="2">
    <source>
        <dbReference type="SAM" id="Phobius"/>
    </source>
</evidence>
<evidence type="ECO:0000313" key="3">
    <source>
        <dbReference type="EMBL" id="OCF35505.1"/>
    </source>
</evidence>
<protein>
    <submittedName>
        <fullName evidence="3">Uncharacterized protein</fullName>
    </submittedName>
</protein>
<feature type="region of interest" description="Disordered" evidence="1">
    <location>
        <begin position="66"/>
        <end position="95"/>
    </location>
</feature>
<name>A0A1B9GX25_9TREE</name>
<keyword evidence="4" id="KW-1185">Reference proteome</keyword>
<organism evidence="3 4">
    <name type="scientific">Kwoniella heveanensis BCC8398</name>
    <dbReference type="NCBI Taxonomy" id="1296120"/>
    <lineage>
        <taxon>Eukaryota</taxon>
        <taxon>Fungi</taxon>
        <taxon>Dikarya</taxon>
        <taxon>Basidiomycota</taxon>
        <taxon>Agaricomycotina</taxon>
        <taxon>Tremellomycetes</taxon>
        <taxon>Tremellales</taxon>
        <taxon>Cryptococcaceae</taxon>
        <taxon>Kwoniella</taxon>
    </lineage>
</organism>
<sequence>MPPLSVKDLTMPAAAFTMAIVLTAHVYNSINHARLDAAVKRDAMLTEAEEKRKKRYEDAMRTLEAREREGIQSSVNKDRDQQATATATVSTSGGA</sequence>
<evidence type="ECO:0000256" key="1">
    <source>
        <dbReference type="SAM" id="MobiDB-lite"/>
    </source>
</evidence>
<keyword evidence="2" id="KW-0472">Membrane</keyword>
<reference evidence="3 4" key="1">
    <citation type="submission" date="2013-07" db="EMBL/GenBank/DDBJ databases">
        <title>The Genome Sequence of Cryptococcus heveanensis BCC8398.</title>
        <authorList>
            <consortium name="The Broad Institute Genome Sequencing Platform"/>
            <person name="Cuomo C."/>
            <person name="Litvintseva A."/>
            <person name="Chen Y."/>
            <person name="Heitman J."/>
            <person name="Sun S."/>
            <person name="Springer D."/>
            <person name="Dromer F."/>
            <person name="Young S.K."/>
            <person name="Zeng Q."/>
            <person name="Gargeya S."/>
            <person name="Fitzgerald M."/>
            <person name="Abouelleil A."/>
            <person name="Alvarado L."/>
            <person name="Berlin A.M."/>
            <person name="Chapman S.B."/>
            <person name="Dewar J."/>
            <person name="Goldberg J."/>
            <person name="Griggs A."/>
            <person name="Gujja S."/>
            <person name="Hansen M."/>
            <person name="Howarth C."/>
            <person name="Imamovic A."/>
            <person name="Larimer J."/>
            <person name="McCowan C."/>
            <person name="Murphy C."/>
            <person name="Pearson M."/>
            <person name="Priest M."/>
            <person name="Roberts A."/>
            <person name="Saif S."/>
            <person name="Shea T."/>
            <person name="Sykes S."/>
            <person name="Wortman J."/>
            <person name="Nusbaum C."/>
            <person name="Birren B."/>
        </authorList>
    </citation>
    <scope>NUCLEOTIDE SEQUENCE [LARGE SCALE GENOMIC DNA]</scope>
    <source>
        <strain evidence="3 4">BCC8398</strain>
    </source>
</reference>
<dbReference type="Proteomes" id="UP000092666">
    <property type="component" value="Unassembled WGS sequence"/>
</dbReference>
<dbReference type="EMBL" id="KI669498">
    <property type="protein sequence ID" value="OCF35505.1"/>
    <property type="molecule type" value="Genomic_DNA"/>
</dbReference>
<feature type="transmembrane region" description="Helical" evidence="2">
    <location>
        <begin position="12"/>
        <end position="30"/>
    </location>
</feature>
<dbReference type="AlphaFoldDB" id="A0A1B9GX25"/>
<keyword evidence="2" id="KW-0812">Transmembrane</keyword>
<feature type="compositionally biased region" description="Low complexity" evidence="1">
    <location>
        <begin position="83"/>
        <end position="95"/>
    </location>
</feature>
<gene>
    <name evidence="3" type="ORF">I316_02557</name>
</gene>
<feature type="compositionally biased region" description="Basic and acidic residues" evidence="1">
    <location>
        <begin position="66"/>
        <end position="81"/>
    </location>
</feature>
<reference evidence="4" key="2">
    <citation type="submission" date="2013-12" db="EMBL/GenBank/DDBJ databases">
        <title>Evolution of pathogenesis and genome organization in the Tremellales.</title>
        <authorList>
            <person name="Cuomo C."/>
            <person name="Litvintseva A."/>
            <person name="Heitman J."/>
            <person name="Chen Y."/>
            <person name="Sun S."/>
            <person name="Springer D."/>
            <person name="Dromer F."/>
            <person name="Young S."/>
            <person name="Zeng Q."/>
            <person name="Chapman S."/>
            <person name="Gujja S."/>
            <person name="Saif S."/>
            <person name="Birren B."/>
        </authorList>
    </citation>
    <scope>NUCLEOTIDE SEQUENCE [LARGE SCALE GENOMIC DNA]</scope>
    <source>
        <strain evidence="4">BCC8398</strain>
    </source>
</reference>
<keyword evidence="2" id="KW-1133">Transmembrane helix</keyword>
<dbReference type="OrthoDB" id="5304367at2759"/>
<proteinExistence type="predicted"/>
<evidence type="ECO:0000313" key="4">
    <source>
        <dbReference type="Proteomes" id="UP000092666"/>
    </source>
</evidence>
<accession>A0A1B9GX25</accession>